<dbReference type="Pfam" id="PF02958">
    <property type="entry name" value="EcKL"/>
    <property type="match status" value="1"/>
</dbReference>
<gene>
    <name evidence="1" type="ORF">FJT64_019917</name>
</gene>
<reference evidence="1 2" key="1">
    <citation type="submission" date="2019-07" db="EMBL/GenBank/DDBJ databases">
        <title>Draft genome assembly of a fouling barnacle, Amphibalanus amphitrite (Darwin, 1854): The first reference genome for Thecostraca.</title>
        <authorList>
            <person name="Kim W."/>
        </authorList>
    </citation>
    <scope>NUCLEOTIDE SEQUENCE [LARGE SCALE GENOMIC DNA]</scope>
    <source>
        <strain evidence="1">SNU_AA5</strain>
        <tissue evidence="1">Soma without cirri and trophi</tissue>
    </source>
</reference>
<evidence type="ECO:0008006" key="3">
    <source>
        <dbReference type="Google" id="ProtNLM"/>
    </source>
</evidence>
<dbReference type="AlphaFoldDB" id="A0A6A4WUI5"/>
<proteinExistence type="predicted"/>
<name>A0A6A4WUI5_AMPAM</name>
<dbReference type="InterPro" id="IPR004119">
    <property type="entry name" value="EcKL"/>
</dbReference>
<comment type="caution">
    <text evidence="1">The sequence shown here is derived from an EMBL/GenBank/DDBJ whole genome shotgun (WGS) entry which is preliminary data.</text>
</comment>
<dbReference type="PANTHER" id="PTHR11012">
    <property type="entry name" value="PROTEIN KINASE-LIKE DOMAIN-CONTAINING"/>
    <property type="match status" value="1"/>
</dbReference>
<organism evidence="1 2">
    <name type="scientific">Amphibalanus amphitrite</name>
    <name type="common">Striped barnacle</name>
    <name type="synonym">Balanus amphitrite</name>
    <dbReference type="NCBI Taxonomy" id="1232801"/>
    <lineage>
        <taxon>Eukaryota</taxon>
        <taxon>Metazoa</taxon>
        <taxon>Ecdysozoa</taxon>
        <taxon>Arthropoda</taxon>
        <taxon>Crustacea</taxon>
        <taxon>Multicrustacea</taxon>
        <taxon>Cirripedia</taxon>
        <taxon>Thoracica</taxon>
        <taxon>Thoracicalcarea</taxon>
        <taxon>Balanomorpha</taxon>
        <taxon>Balanoidea</taxon>
        <taxon>Balanidae</taxon>
        <taxon>Amphibalaninae</taxon>
        <taxon>Amphibalanus</taxon>
    </lineage>
</organism>
<accession>A0A6A4WUI5</accession>
<dbReference type="OrthoDB" id="191037at2759"/>
<dbReference type="Proteomes" id="UP000440578">
    <property type="component" value="Unassembled WGS sequence"/>
</dbReference>
<evidence type="ECO:0000313" key="2">
    <source>
        <dbReference type="Proteomes" id="UP000440578"/>
    </source>
</evidence>
<evidence type="ECO:0000313" key="1">
    <source>
        <dbReference type="EMBL" id="KAF0308939.1"/>
    </source>
</evidence>
<sequence>MAQPAPAAAAAAARVRSARGGLSSDLYRRQLIWAERIEQEARASRRWQHHWGDLSGAMSGEEGITQAWLQTVLVGYLQKERGAAAASDADPPDIDDYEITALDERDSALSDLLAIKVRFHGGGGAKAGSGSQTARLVAKLLPQDAVSRATVQEAGFDRREIGVYSRLLPDVAAFQRRCLGSAAAAASPQERARLALTQVARLHATTFAMRVRDGVDLLTKYDFLLRPQEAAALYDHFLGRGLPHLIDFLKGLQRADLAGVIARLKTYVTENTALFHSLVTAKSHLSAVTHSDFWCNNLLLPRRSVRRRGGRLPTPGAQCPRHRLSAGAGSGPARYCATTGTNVTATARRFGVCLETEYEYSLERLEQDYRRSRKLALLLCAGSVDVTQSCRPPRGAACRPPHRTCSPREFSSRRPPEASGVMLLWLHVSHKAFE</sequence>
<protein>
    <recommendedName>
        <fullName evidence="3">CHK kinase-like domain-containing protein</fullName>
    </recommendedName>
</protein>
<dbReference type="EMBL" id="VIIS01000451">
    <property type="protein sequence ID" value="KAF0308939.1"/>
    <property type="molecule type" value="Genomic_DNA"/>
</dbReference>
<dbReference type="PANTHER" id="PTHR11012:SF58">
    <property type="entry name" value="CHK KINASE-LIKE DOMAIN-CONTAINING PROTEIN"/>
    <property type="match status" value="1"/>
</dbReference>
<keyword evidence="2" id="KW-1185">Reference proteome</keyword>